<evidence type="ECO:0000313" key="1">
    <source>
        <dbReference type="EMBL" id="WAM33877.1"/>
    </source>
</evidence>
<name>A0ABY7BNH8_9FIRM</name>
<keyword evidence="2" id="KW-1185">Reference proteome</keyword>
<proteinExistence type="predicted"/>
<organism evidence="1 2">
    <name type="scientific">Caldicellulosiruptor morganii</name>
    <dbReference type="NCBI Taxonomy" id="1387555"/>
    <lineage>
        <taxon>Bacteria</taxon>
        <taxon>Bacillati</taxon>
        <taxon>Bacillota</taxon>
        <taxon>Bacillota incertae sedis</taxon>
        <taxon>Caldicellulosiruptorales</taxon>
        <taxon>Caldicellulosiruptoraceae</taxon>
        <taxon>Caldicellulosiruptor</taxon>
    </lineage>
</organism>
<dbReference type="EMBL" id="CP113865">
    <property type="protein sequence ID" value="WAM33877.1"/>
    <property type="molecule type" value="Genomic_DNA"/>
</dbReference>
<dbReference type="RefSeq" id="WP_045168610.1">
    <property type="nucleotide sequence ID" value="NZ_CP113865.1"/>
</dbReference>
<evidence type="ECO:0000313" key="2">
    <source>
        <dbReference type="Proteomes" id="UP001164909"/>
    </source>
</evidence>
<sequence>MGHVITSIQEIYEAVIKNITIPDAVKSTKIEGSRVILKVKPVSLFPEIELKFEIKSEGSRIIGYFDKQKRVLIYGFLSGAIKRYNFEGIEVFKDRVEADLQKVIFNNVKGIKVESIMVDAEGNVRVDFCVR</sequence>
<gene>
    <name evidence="1" type="ORF">OTK00_000017</name>
</gene>
<accession>A0ABY7BNH8</accession>
<protein>
    <submittedName>
        <fullName evidence="1">Uncharacterized protein</fullName>
    </submittedName>
</protein>
<dbReference type="Proteomes" id="UP001164909">
    <property type="component" value="Chromosome"/>
</dbReference>
<reference evidence="1" key="1">
    <citation type="submission" date="2022-12" db="EMBL/GenBank/DDBJ databases">
        <authorList>
            <person name="Bing R.G."/>
            <person name="Willard D.J."/>
            <person name="Manesh M.J.H."/>
            <person name="Laemthong T."/>
            <person name="Crosby J.R."/>
            <person name="Kelly R.M."/>
        </authorList>
    </citation>
    <scope>NUCLEOTIDE SEQUENCE</scope>
    <source>
        <strain evidence="1">DSM 8990</strain>
    </source>
</reference>